<feature type="transmembrane region" description="Helical" evidence="1">
    <location>
        <begin position="29"/>
        <end position="49"/>
    </location>
</feature>
<dbReference type="InterPro" id="IPR005182">
    <property type="entry name" value="YdbS-like_PH"/>
</dbReference>
<comment type="caution">
    <text evidence="3">The sequence shown here is derived from an EMBL/GenBank/DDBJ whole genome shotgun (WGS) entry which is preliminary data.</text>
</comment>
<evidence type="ECO:0000259" key="2">
    <source>
        <dbReference type="Pfam" id="PF03703"/>
    </source>
</evidence>
<keyword evidence="1" id="KW-0472">Membrane</keyword>
<keyword evidence="1" id="KW-0812">Transmembrane</keyword>
<dbReference type="PANTHER" id="PTHR34473:SF3">
    <property type="entry name" value="TRANSMEMBRANE PROTEIN-RELATED"/>
    <property type="match status" value="1"/>
</dbReference>
<dbReference type="PANTHER" id="PTHR34473">
    <property type="entry name" value="UPF0699 TRANSMEMBRANE PROTEIN YDBS"/>
    <property type="match status" value="1"/>
</dbReference>
<dbReference type="EMBL" id="JBHLTF010000005">
    <property type="protein sequence ID" value="MFC0716674.1"/>
    <property type="molecule type" value="Genomic_DNA"/>
</dbReference>
<dbReference type="Proteomes" id="UP001589898">
    <property type="component" value="Unassembled WGS sequence"/>
</dbReference>
<reference evidence="3 4" key="1">
    <citation type="submission" date="2024-09" db="EMBL/GenBank/DDBJ databases">
        <authorList>
            <person name="Sun Q."/>
            <person name="Mori K."/>
        </authorList>
    </citation>
    <scope>NUCLEOTIDE SEQUENCE [LARGE SCALE GENOMIC DNA]</scope>
    <source>
        <strain evidence="3 4">KCTC 52403</strain>
    </source>
</reference>
<sequence length="145" mass="16081">MLSDGLGWGLLAVPAMIAAAMLLPRPVPAMPAGLTALVLLPALGVWVALRRYRYARWLVDDTGFGYRRGRMWQVETRVPRTRVQHVDLKHGPLERHFRLATLVVHTAGTRDSAVAVRGLDADEATRLRDLLARQIDQDDDGHAAD</sequence>
<evidence type="ECO:0000313" key="3">
    <source>
        <dbReference type="EMBL" id="MFC0716674.1"/>
    </source>
</evidence>
<proteinExistence type="predicted"/>
<keyword evidence="1" id="KW-1133">Transmembrane helix</keyword>
<keyword evidence="4" id="KW-1185">Reference proteome</keyword>
<protein>
    <submittedName>
        <fullName evidence="3">PH domain-containing protein</fullName>
    </submittedName>
</protein>
<dbReference type="RefSeq" id="WP_229823173.1">
    <property type="nucleotide sequence ID" value="NZ_BMZT01000004.1"/>
</dbReference>
<dbReference type="Pfam" id="PF03703">
    <property type="entry name" value="bPH_2"/>
    <property type="match status" value="1"/>
</dbReference>
<accession>A0ABV6SUA5</accession>
<organism evidence="3 4">
    <name type="scientific">Luteimonas padinae</name>
    <dbReference type="NCBI Taxonomy" id="1714359"/>
    <lineage>
        <taxon>Bacteria</taxon>
        <taxon>Pseudomonadati</taxon>
        <taxon>Pseudomonadota</taxon>
        <taxon>Gammaproteobacteria</taxon>
        <taxon>Lysobacterales</taxon>
        <taxon>Lysobacteraceae</taxon>
        <taxon>Luteimonas</taxon>
    </lineage>
</organism>
<evidence type="ECO:0000313" key="4">
    <source>
        <dbReference type="Proteomes" id="UP001589898"/>
    </source>
</evidence>
<name>A0ABV6SUA5_9GAMM</name>
<feature type="domain" description="YdbS-like PH" evidence="2">
    <location>
        <begin position="52"/>
        <end position="131"/>
    </location>
</feature>
<evidence type="ECO:0000256" key="1">
    <source>
        <dbReference type="SAM" id="Phobius"/>
    </source>
</evidence>
<feature type="transmembrane region" description="Helical" evidence="1">
    <location>
        <begin position="5"/>
        <end position="23"/>
    </location>
</feature>
<gene>
    <name evidence="3" type="ORF">ACFFFU_02705</name>
</gene>